<dbReference type="Proteomes" id="UP001233999">
    <property type="component" value="Unassembled WGS sequence"/>
</dbReference>
<reference evidence="1" key="2">
    <citation type="submission" date="2023-05" db="EMBL/GenBank/DDBJ databases">
        <authorList>
            <person name="Fouks B."/>
        </authorList>
    </citation>
    <scope>NUCLEOTIDE SEQUENCE</scope>
    <source>
        <strain evidence="1">Stay&amp;Tobe</strain>
        <tissue evidence="1">Testes</tissue>
    </source>
</reference>
<protein>
    <submittedName>
        <fullName evidence="1">Uncharacterized protein</fullName>
    </submittedName>
</protein>
<keyword evidence="2" id="KW-1185">Reference proteome</keyword>
<evidence type="ECO:0000313" key="1">
    <source>
        <dbReference type="EMBL" id="KAJ9595748.1"/>
    </source>
</evidence>
<evidence type="ECO:0000313" key="2">
    <source>
        <dbReference type="Proteomes" id="UP001233999"/>
    </source>
</evidence>
<name>A0AAD8AD54_DIPPU</name>
<dbReference type="AlphaFoldDB" id="A0AAD8AD54"/>
<feature type="non-terminal residue" evidence="1">
    <location>
        <position position="113"/>
    </location>
</feature>
<organism evidence="1 2">
    <name type="scientific">Diploptera punctata</name>
    <name type="common">Pacific beetle cockroach</name>
    <dbReference type="NCBI Taxonomy" id="6984"/>
    <lineage>
        <taxon>Eukaryota</taxon>
        <taxon>Metazoa</taxon>
        <taxon>Ecdysozoa</taxon>
        <taxon>Arthropoda</taxon>
        <taxon>Hexapoda</taxon>
        <taxon>Insecta</taxon>
        <taxon>Pterygota</taxon>
        <taxon>Neoptera</taxon>
        <taxon>Polyneoptera</taxon>
        <taxon>Dictyoptera</taxon>
        <taxon>Blattodea</taxon>
        <taxon>Blaberoidea</taxon>
        <taxon>Blaberidae</taxon>
        <taxon>Diplopterinae</taxon>
        <taxon>Diploptera</taxon>
    </lineage>
</organism>
<dbReference type="EMBL" id="JASPKZ010002317">
    <property type="protein sequence ID" value="KAJ9595748.1"/>
    <property type="molecule type" value="Genomic_DNA"/>
</dbReference>
<sequence length="113" mass="12340">SGEGFDSLGRESWVLEPPVAPPSLDGDTAGVGDDGFFSALERCATIRSSFLFHCWPWQFCRLPSLFIHVSATCSLRGPQSLAKRWGTTSLKTTDNSPEIFCKIIIVASAVKVY</sequence>
<gene>
    <name evidence="1" type="ORF">L9F63_013067</name>
</gene>
<accession>A0AAD8AD54</accession>
<feature type="non-terminal residue" evidence="1">
    <location>
        <position position="1"/>
    </location>
</feature>
<comment type="caution">
    <text evidence="1">The sequence shown here is derived from an EMBL/GenBank/DDBJ whole genome shotgun (WGS) entry which is preliminary data.</text>
</comment>
<proteinExistence type="predicted"/>
<reference evidence="1" key="1">
    <citation type="journal article" date="2023" name="IScience">
        <title>Live-bearing cockroach genome reveals convergent evolutionary mechanisms linked to viviparity in insects and beyond.</title>
        <authorList>
            <person name="Fouks B."/>
            <person name="Harrison M.C."/>
            <person name="Mikhailova A.A."/>
            <person name="Marchal E."/>
            <person name="English S."/>
            <person name="Carruthers M."/>
            <person name="Jennings E.C."/>
            <person name="Chiamaka E.L."/>
            <person name="Frigard R.A."/>
            <person name="Pippel M."/>
            <person name="Attardo G.M."/>
            <person name="Benoit J.B."/>
            <person name="Bornberg-Bauer E."/>
            <person name="Tobe S.S."/>
        </authorList>
    </citation>
    <scope>NUCLEOTIDE SEQUENCE</scope>
    <source>
        <strain evidence="1">Stay&amp;Tobe</strain>
    </source>
</reference>